<dbReference type="InterPro" id="IPR013083">
    <property type="entry name" value="Znf_RING/FYVE/PHD"/>
</dbReference>
<keyword evidence="2 4" id="KW-0863">Zinc-finger</keyword>
<dbReference type="InterPro" id="IPR011011">
    <property type="entry name" value="Znf_FYVE_PHD"/>
</dbReference>
<gene>
    <name evidence="6" type="ORF">FRACYDRAFT_155635</name>
</gene>
<dbReference type="GO" id="GO:0008270">
    <property type="term" value="F:zinc ion binding"/>
    <property type="evidence" value="ECO:0007669"/>
    <property type="project" value="UniProtKB-KW"/>
</dbReference>
<evidence type="ECO:0000259" key="5">
    <source>
        <dbReference type="PROSITE" id="PS50016"/>
    </source>
</evidence>
<name>A0A1E7FH07_9STRA</name>
<feature type="non-terminal residue" evidence="6">
    <location>
        <position position="1"/>
    </location>
</feature>
<feature type="non-terminal residue" evidence="6">
    <location>
        <position position="56"/>
    </location>
</feature>
<dbReference type="InterPro" id="IPR001965">
    <property type="entry name" value="Znf_PHD"/>
</dbReference>
<dbReference type="EMBL" id="KV784357">
    <property type="protein sequence ID" value="OEU17471.1"/>
    <property type="molecule type" value="Genomic_DNA"/>
</dbReference>
<accession>A0A1E7FH07</accession>
<evidence type="ECO:0000256" key="2">
    <source>
        <dbReference type="ARBA" id="ARBA00022771"/>
    </source>
</evidence>
<organism evidence="6 7">
    <name type="scientific">Fragilariopsis cylindrus CCMP1102</name>
    <dbReference type="NCBI Taxonomy" id="635003"/>
    <lineage>
        <taxon>Eukaryota</taxon>
        <taxon>Sar</taxon>
        <taxon>Stramenopiles</taxon>
        <taxon>Ochrophyta</taxon>
        <taxon>Bacillariophyta</taxon>
        <taxon>Bacillariophyceae</taxon>
        <taxon>Bacillariophycidae</taxon>
        <taxon>Bacillariales</taxon>
        <taxon>Bacillariaceae</taxon>
        <taxon>Fragilariopsis</taxon>
    </lineage>
</organism>
<keyword evidence="3" id="KW-0862">Zinc</keyword>
<proteinExistence type="predicted"/>
<dbReference type="OrthoDB" id="115879at2759"/>
<evidence type="ECO:0000256" key="4">
    <source>
        <dbReference type="PROSITE-ProRule" id="PRU00146"/>
    </source>
</evidence>
<evidence type="ECO:0000256" key="3">
    <source>
        <dbReference type="ARBA" id="ARBA00022833"/>
    </source>
</evidence>
<keyword evidence="1" id="KW-0479">Metal-binding</keyword>
<sequence length="56" mass="6157">DGNFHLCKICGDAGDLVCCDGCPQVYHPQCLPEDSDSFAALDDQDDDEPWYCPDCT</sequence>
<dbReference type="InParanoid" id="A0A1E7FH07"/>
<dbReference type="Pfam" id="PF00628">
    <property type="entry name" value="PHD"/>
    <property type="match status" value="1"/>
</dbReference>
<feature type="domain" description="PHD-type" evidence="5">
    <location>
        <begin position="4"/>
        <end position="56"/>
    </location>
</feature>
<dbReference type="InterPro" id="IPR019786">
    <property type="entry name" value="Zinc_finger_PHD-type_CS"/>
</dbReference>
<dbReference type="KEGG" id="fcy:FRACYDRAFT_155635"/>
<dbReference type="PROSITE" id="PS01359">
    <property type="entry name" value="ZF_PHD_1"/>
    <property type="match status" value="1"/>
</dbReference>
<evidence type="ECO:0000313" key="7">
    <source>
        <dbReference type="Proteomes" id="UP000095751"/>
    </source>
</evidence>
<dbReference type="SMART" id="SM00249">
    <property type="entry name" value="PHD"/>
    <property type="match status" value="1"/>
</dbReference>
<dbReference type="Proteomes" id="UP000095751">
    <property type="component" value="Unassembled WGS sequence"/>
</dbReference>
<dbReference type="PROSITE" id="PS50016">
    <property type="entry name" value="ZF_PHD_2"/>
    <property type="match status" value="1"/>
</dbReference>
<evidence type="ECO:0000256" key="1">
    <source>
        <dbReference type="ARBA" id="ARBA00022723"/>
    </source>
</evidence>
<protein>
    <recommendedName>
        <fullName evidence="5">PHD-type domain-containing protein</fullName>
    </recommendedName>
</protein>
<dbReference type="Gene3D" id="3.30.40.10">
    <property type="entry name" value="Zinc/RING finger domain, C3HC4 (zinc finger)"/>
    <property type="match status" value="1"/>
</dbReference>
<reference evidence="6 7" key="1">
    <citation type="submission" date="2016-09" db="EMBL/GenBank/DDBJ databases">
        <title>Extensive genetic diversity and differential bi-allelic expression allows diatom success in the polar Southern Ocean.</title>
        <authorList>
            <consortium name="DOE Joint Genome Institute"/>
            <person name="Mock T."/>
            <person name="Otillar R.P."/>
            <person name="Strauss J."/>
            <person name="Dupont C."/>
            <person name="Frickenhaus S."/>
            <person name="Maumus F."/>
            <person name="Mcmullan M."/>
            <person name="Sanges R."/>
            <person name="Schmutz J."/>
            <person name="Toseland A."/>
            <person name="Valas R."/>
            <person name="Veluchamy A."/>
            <person name="Ward B.J."/>
            <person name="Allen A."/>
            <person name="Barry K."/>
            <person name="Falciatore A."/>
            <person name="Ferrante M."/>
            <person name="Fortunato A.E."/>
            <person name="Gloeckner G."/>
            <person name="Gruber A."/>
            <person name="Hipkin R."/>
            <person name="Janech M."/>
            <person name="Kroth P."/>
            <person name="Leese F."/>
            <person name="Lindquist E."/>
            <person name="Lyon B.R."/>
            <person name="Martin J."/>
            <person name="Mayer C."/>
            <person name="Parker M."/>
            <person name="Quesneville H."/>
            <person name="Raymond J."/>
            <person name="Uhlig C."/>
            <person name="Valentin K.U."/>
            <person name="Worden A.Z."/>
            <person name="Armbrust E.V."/>
            <person name="Bowler C."/>
            <person name="Green B."/>
            <person name="Moulton V."/>
            <person name="Van Oosterhout C."/>
            <person name="Grigoriev I."/>
        </authorList>
    </citation>
    <scope>NUCLEOTIDE SEQUENCE [LARGE SCALE GENOMIC DNA]</scope>
    <source>
        <strain evidence="6 7">CCMP1102</strain>
    </source>
</reference>
<dbReference type="SUPFAM" id="SSF57903">
    <property type="entry name" value="FYVE/PHD zinc finger"/>
    <property type="match status" value="1"/>
</dbReference>
<dbReference type="InterPro" id="IPR019787">
    <property type="entry name" value="Znf_PHD-finger"/>
</dbReference>
<evidence type="ECO:0000313" key="6">
    <source>
        <dbReference type="EMBL" id="OEU17471.1"/>
    </source>
</evidence>
<dbReference type="AlphaFoldDB" id="A0A1E7FH07"/>
<keyword evidence="7" id="KW-1185">Reference proteome</keyword>